<accession>A0ABY6LSV8</accession>
<proteinExistence type="predicted"/>
<gene>
    <name evidence="3" type="ORF">LAZ67_X001424</name>
</gene>
<dbReference type="InterPro" id="IPR005135">
    <property type="entry name" value="Endo/exonuclease/phosphatase"/>
</dbReference>
<feature type="region of interest" description="Disordered" evidence="1">
    <location>
        <begin position="1062"/>
        <end position="1090"/>
    </location>
</feature>
<keyword evidence="4" id="KW-1185">Reference proteome</keyword>
<dbReference type="Gene3D" id="3.60.10.10">
    <property type="entry name" value="Endonuclease/exonuclease/phosphatase"/>
    <property type="match status" value="1"/>
</dbReference>
<feature type="compositionally biased region" description="Basic and acidic residues" evidence="1">
    <location>
        <begin position="1068"/>
        <end position="1090"/>
    </location>
</feature>
<evidence type="ECO:0000313" key="3">
    <source>
        <dbReference type="EMBL" id="UYV84173.1"/>
    </source>
</evidence>
<dbReference type="Pfam" id="PF14529">
    <property type="entry name" value="Exo_endo_phos_2"/>
    <property type="match status" value="1"/>
</dbReference>
<feature type="domain" description="Endonuclease/exonuclease/phosphatase" evidence="2">
    <location>
        <begin position="264"/>
        <end position="405"/>
    </location>
</feature>
<evidence type="ECO:0000313" key="4">
    <source>
        <dbReference type="Proteomes" id="UP001235939"/>
    </source>
</evidence>
<name>A0ABY6LSV8_9ARAC</name>
<reference evidence="3 4" key="1">
    <citation type="submission" date="2022-03" db="EMBL/GenBank/DDBJ databases">
        <title>A chromosomal length assembly of Cordylochernes scorpioides.</title>
        <authorList>
            <person name="Zeh D."/>
            <person name="Zeh J."/>
        </authorList>
    </citation>
    <scope>NUCLEOTIDE SEQUENCE [LARGE SCALE GENOMIC DNA]</scope>
    <source>
        <strain evidence="3">IN4F17</strain>
        <tissue evidence="3">Whole Body</tissue>
    </source>
</reference>
<protein>
    <recommendedName>
        <fullName evidence="2">Endonuclease/exonuclease/phosphatase domain-containing protein</fullName>
    </recommendedName>
</protein>
<evidence type="ECO:0000256" key="1">
    <source>
        <dbReference type="SAM" id="MobiDB-lite"/>
    </source>
</evidence>
<dbReference type="Proteomes" id="UP001235939">
    <property type="component" value="Chromosome X"/>
</dbReference>
<evidence type="ECO:0000259" key="2">
    <source>
        <dbReference type="Pfam" id="PF14529"/>
    </source>
</evidence>
<dbReference type="InterPro" id="IPR036691">
    <property type="entry name" value="Endo/exonu/phosph_ase_sf"/>
</dbReference>
<dbReference type="SUPFAM" id="SSF56219">
    <property type="entry name" value="DNase I-like"/>
    <property type="match status" value="1"/>
</dbReference>
<organism evidence="3 4">
    <name type="scientific">Cordylochernes scorpioides</name>
    <dbReference type="NCBI Taxonomy" id="51811"/>
    <lineage>
        <taxon>Eukaryota</taxon>
        <taxon>Metazoa</taxon>
        <taxon>Ecdysozoa</taxon>
        <taxon>Arthropoda</taxon>
        <taxon>Chelicerata</taxon>
        <taxon>Arachnida</taxon>
        <taxon>Pseudoscorpiones</taxon>
        <taxon>Cheliferoidea</taxon>
        <taxon>Chernetidae</taxon>
        <taxon>Cordylochernes</taxon>
    </lineage>
</organism>
<sequence>MAGIESNPGPRYTKQTTLELDKDIGGLITALSAKMDDWGQKIETRFASVEQGLEKINQRLQQLETSLGTTSKVASDNSKRIADLEGRLEHCKMKQREINLIFYGFEGAENETPDESRSRVLNLISSSMQISEEIGLEQCRRLSRKVNSPLLIEVPDYKLRILLLRNAFKLRDKNIFLNKDYPATFDIFALTETWCQNPLKFAVENYKIYHSPALKTLKRERSSGGIIMGVSKRIQPLIEKVEVESQWISAIFKLVPTADSLLVCMIFVYLPPIQTQLENLKKLFSYIENKIQEGFEIVLYGDLNVRTSDLGDFHNLLDTLILLSASRASSDPVSSSLSETLVDFFDDNSLTILNGRSTSDRNGNFTFISSQGSSVIDLAVVSPALLELIVDLSVECMPYSDHLPLVLKLKGLNNMKSKDSTKFCPGTKYSWVADKAISFKGNLRDLAILPLTGATLNSQVERLTIEIQTAMSRAGMSREIRSGGLRSKPWYDEECYTAKKKMKESLKQYLSQNNVVNKDLFITSKKEYLSLIKLKKNQYFDDIQNVLCNARNASQFWKIIKSFKQRTTIRGNISMCDWEDFYRRLLSSPPIMDAYISPALTYMDPDLDAEISLMEVTTEISNLGKDKATGLDNIPNEAIKLTASNSTQQAAKHFINKALNAINAVWAISTKTRINSIRSSLKLLDSMALSTLLYAAPIWANNQKYLVDKIVALFACIAFAAANPWGGYGWGGYGGYGGWGGWGGHPVGRAVAFGSSIKHPGGWGYGGLGYGGWGGAGWGGYGAKIVTNRKKMAQRRNSGSKEDIRKYSGYFERDSKIENSPMPSHGDKKNVNPLDSVITVEKLGSGSNVTEPADDATFEICEYLAFDDSDPQKRFTSNFEPITSDNLPNDYRKLCYARAKFGLPIPMKKENVFAKDPMEPQYYGNTDPRPWSSKSAEERTPCDVRFDRTYLTRRSQYRARAVPPPSEQLVAFYREMARTGDPREQRLSSDHKDVRGQGGVYREMAMAKGYQERHPSSAAFQDMGLDLDPTKIKWAADIKTRGQTRTSGPIKDIPEEINYFKRAMAGKQDPDALKTKAQDRDEERSRKEYR</sequence>
<dbReference type="EMBL" id="CP092886">
    <property type="protein sequence ID" value="UYV84173.1"/>
    <property type="molecule type" value="Genomic_DNA"/>
</dbReference>